<comment type="caution">
    <text evidence="2">The sequence shown here is derived from an EMBL/GenBank/DDBJ whole genome shotgun (WGS) entry which is preliminary data.</text>
</comment>
<reference evidence="2" key="1">
    <citation type="journal article" date="2014" name="Int. J. Syst. Evol. Microbiol.">
        <title>Complete genome sequence of Corynebacterium casei LMG S-19264T (=DSM 44701T), isolated from a smear-ripened cheese.</title>
        <authorList>
            <consortium name="US DOE Joint Genome Institute (JGI-PGF)"/>
            <person name="Walter F."/>
            <person name="Albersmeier A."/>
            <person name="Kalinowski J."/>
            <person name="Ruckert C."/>
        </authorList>
    </citation>
    <scope>NUCLEOTIDE SEQUENCE</scope>
    <source>
        <strain evidence="2">CGMCC 1.12426</strain>
    </source>
</reference>
<dbReference type="PANTHER" id="PTHR35936">
    <property type="entry name" value="MEMBRANE-BOUND LYTIC MUREIN TRANSGLYCOSYLASE F"/>
    <property type="match status" value="1"/>
</dbReference>
<dbReference type="Proteomes" id="UP000605148">
    <property type="component" value="Unassembled WGS sequence"/>
</dbReference>
<feature type="chain" id="PRO_5037985032" evidence="1">
    <location>
        <begin position="22"/>
        <end position="235"/>
    </location>
</feature>
<evidence type="ECO:0000313" key="2">
    <source>
        <dbReference type="EMBL" id="GGB35295.1"/>
    </source>
</evidence>
<dbReference type="EMBL" id="BMFA01000001">
    <property type="protein sequence ID" value="GGB35295.1"/>
    <property type="molecule type" value="Genomic_DNA"/>
</dbReference>
<gene>
    <name evidence="2" type="ORF">GCM10011316_04290</name>
</gene>
<evidence type="ECO:0000256" key="1">
    <source>
        <dbReference type="SAM" id="SignalP"/>
    </source>
</evidence>
<evidence type="ECO:0000313" key="3">
    <source>
        <dbReference type="Proteomes" id="UP000605148"/>
    </source>
</evidence>
<dbReference type="RefSeq" id="WP_150493967.1">
    <property type="nucleotide sequence ID" value="NZ_BMFA01000001.1"/>
</dbReference>
<name>A0A916WW60_9HYPH</name>
<dbReference type="OrthoDB" id="5296159at2"/>
<dbReference type="AlphaFoldDB" id="A0A916WW60"/>
<accession>A0A916WW60</accession>
<proteinExistence type="predicted"/>
<dbReference type="SUPFAM" id="SSF53850">
    <property type="entry name" value="Periplasmic binding protein-like II"/>
    <property type="match status" value="1"/>
</dbReference>
<dbReference type="PANTHER" id="PTHR35936:SF25">
    <property type="entry name" value="ABC TRANSPORTER SUBSTRATE-BINDING PROTEIN"/>
    <property type="match status" value="1"/>
</dbReference>
<keyword evidence="1" id="KW-0732">Signal</keyword>
<sequence length="235" mass="24955">MKTLAIVAGLAASAVVASAQAESLQLTTLEWPPYVMSDGSGASSEAVIATFKKAGIEASVQVFPWNRAINLAEKDPNWIGVYPEYYSAADDVDNGGARCLYSASFGTSPVGFIQRADSPITWSTHDDLKAYTIGVVRGYTNEEQFDAMVAAGDISAEMADDDAQNILKVAGSRADAGVVDRLVFEHLAKNDPEVAKVAGTLSFNDTLLAEHSLHICFENSEAGKAARDKFNAALN</sequence>
<dbReference type="Gene3D" id="3.40.190.10">
    <property type="entry name" value="Periplasmic binding protein-like II"/>
    <property type="match status" value="2"/>
</dbReference>
<feature type="signal peptide" evidence="1">
    <location>
        <begin position="1"/>
        <end position="21"/>
    </location>
</feature>
<organism evidence="2 3">
    <name type="scientific">Roseibium aquae</name>
    <dbReference type="NCBI Taxonomy" id="1323746"/>
    <lineage>
        <taxon>Bacteria</taxon>
        <taxon>Pseudomonadati</taxon>
        <taxon>Pseudomonadota</taxon>
        <taxon>Alphaproteobacteria</taxon>
        <taxon>Hyphomicrobiales</taxon>
        <taxon>Stappiaceae</taxon>
        <taxon>Roseibium</taxon>
    </lineage>
</organism>
<reference evidence="2" key="2">
    <citation type="submission" date="2020-09" db="EMBL/GenBank/DDBJ databases">
        <authorList>
            <person name="Sun Q."/>
            <person name="Zhou Y."/>
        </authorList>
    </citation>
    <scope>NUCLEOTIDE SEQUENCE</scope>
    <source>
        <strain evidence="2">CGMCC 1.12426</strain>
    </source>
</reference>
<keyword evidence="3" id="KW-1185">Reference proteome</keyword>
<protein>
    <submittedName>
        <fullName evidence="2">ABC transporter</fullName>
    </submittedName>
</protein>